<keyword evidence="2" id="KW-0813">Transport</keyword>
<dbReference type="Pfam" id="PF02416">
    <property type="entry name" value="TatA_B_E"/>
    <property type="match status" value="1"/>
</dbReference>
<keyword evidence="4" id="KW-0653">Protein transport</keyword>
<keyword evidence="6" id="KW-0811">Translocation</keyword>
<dbReference type="EMBL" id="JAAWWB010000026">
    <property type="protein sequence ID" value="KAG6750603.1"/>
    <property type="molecule type" value="Genomic_DNA"/>
</dbReference>
<evidence type="ECO:0000256" key="1">
    <source>
        <dbReference type="ARBA" id="ARBA00004167"/>
    </source>
</evidence>
<keyword evidence="9" id="KW-1185">Reference proteome</keyword>
<evidence type="ECO:0000256" key="5">
    <source>
        <dbReference type="ARBA" id="ARBA00022989"/>
    </source>
</evidence>
<sequence>MESGFPSMGLRNGVPKQVVIAGVAALVFEPKKLPEVGKNIGKIVKSFQQVGGSFRLRFDIQVASLTQNRIEERNFEMLRTENKLPKKRNIGAAKLALKNNGLAYPCYSDSAKAARKYAHTMDGVKEASPLSPWNCCFP</sequence>
<evidence type="ECO:0000256" key="3">
    <source>
        <dbReference type="ARBA" id="ARBA00022692"/>
    </source>
</evidence>
<dbReference type="GO" id="GO:0015031">
    <property type="term" value="P:protein transport"/>
    <property type="evidence" value="ECO:0007669"/>
    <property type="project" value="UniProtKB-KW"/>
</dbReference>
<keyword evidence="7" id="KW-0472">Membrane</keyword>
<name>A0A8X7YLB4_POPTO</name>
<comment type="caution">
    <text evidence="8">The sequence shown here is derived from an EMBL/GenBank/DDBJ whole genome shotgun (WGS) entry which is preliminary data.</text>
</comment>
<evidence type="ECO:0000256" key="2">
    <source>
        <dbReference type="ARBA" id="ARBA00022448"/>
    </source>
</evidence>
<keyword evidence="3" id="KW-0812">Transmembrane</keyword>
<evidence type="ECO:0000313" key="8">
    <source>
        <dbReference type="EMBL" id="KAG6750603.1"/>
    </source>
</evidence>
<proteinExistence type="predicted"/>
<gene>
    <name evidence="8" type="ORF">POTOM_045102</name>
</gene>
<evidence type="ECO:0000256" key="4">
    <source>
        <dbReference type="ARBA" id="ARBA00022927"/>
    </source>
</evidence>
<comment type="subcellular location">
    <subcellularLocation>
        <location evidence="1">Membrane</location>
        <topology evidence="1">Single-pass membrane protein</topology>
    </subcellularLocation>
</comment>
<dbReference type="Proteomes" id="UP000886885">
    <property type="component" value="Chromosome 13D"/>
</dbReference>
<dbReference type="InterPro" id="IPR003369">
    <property type="entry name" value="TatA/B/E"/>
</dbReference>
<accession>A0A8X7YLB4</accession>
<dbReference type="PANTHER" id="PTHR33162:SF1">
    <property type="entry name" value="SEC-INDEPENDENT PROTEIN TRANSLOCASE PROTEIN TATA, CHLOROPLASTIC"/>
    <property type="match status" value="1"/>
</dbReference>
<evidence type="ECO:0000256" key="7">
    <source>
        <dbReference type="ARBA" id="ARBA00023136"/>
    </source>
</evidence>
<keyword evidence="5" id="KW-1133">Transmembrane helix</keyword>
<organism evidence="8 9">
    <name type="scientific">Populus tomentosa</name>
    <name type="common">Chinese white poplar</name>
    <dbReference type="NCBI Taxonomy" id="118781"/>
    <lineage>
        <taxon>Eukaryota</taxon>
        <taxon>Viridiplantae</taxon>
        <taxon>Streptophyta</taxon>
        <taxon>Embryophyta</taxon>
        <taxon>Tracheophyta</taxon>
        <taxon>Spermatophyta</taxon>
        <taxon>Magnoliopsida</taxon>
        <taxon>eudicotyledons</taxon>
        <taxon>Gunneridae</taxon>
        <taxon>Pentapetalae</taxon>
        <taxon>rosids</taxon>
        <taxon>fabids</taxon>
        <taxon>Malpighiales</taxon>
        <taxon>Salicaceae</taxon>
        <taxon>Saliceae</taxon>
        <taxon>Populus</taxon>
    </lineage>
</organism>
<dbReference type="PANTHER" id="PTHR33162">
    <property type="entry name" value="SEC-INDEPENDENT PROTEIN TRANSLOCASE PROTEIN TATA, CHLOROPLASTIC"/>
    <property type="match status" value="1"/>
</dbReference>
<evidence type="ECO:0000256" key="6">
    <source>
        <dbReference type="ARBA" id="ARBA00023010"/>
    </source>
</evidence>
<dbReference type="GO" id="GO:0016020">
    <property type="term" value="C:membrane"/>
    <property type="evidence" value="ECO:0007669"/>
    <property type="project" value="UniProtKB-SubCell"/>
</dbReference>
<reference evidence="8" key="1">
    <citation type="journal article" date="2020" name="bioRxiv">
        <title>Hybrid origin of Populus tomentosa Carr. identified through genome sequencing and phylogenomic analysis.</title>
        <authorList>
            <person name="An X."/>
            <person name="Gao K."/>
            <person name="Chen Z."/>
            <person name="Li J."/>
            <person name="Yang X."/>
            <person name="Yang X."/>
            <person name="Zhou J."/>
            <person name="Guo T."/>
            <person name="Zhao T."/>
            <person name="Huang S."/>
            <person name="Miao D."/>
            <person name="Khan W.U."/>
            <person name="Rao P."/>
            <person name="Ye M."/>
            <person name="Lei B."/>
            <person name="Liao W."/>
            <person name="Wang J."/>
            <person name="Ji L."/>
            <person name="Li Y."/>
            <person name="Guo B."/>
            <person name="Mustafa N.S."/>
            <person name="Li S."/>
            <person name="Yun Q."/>
            <person name="Keller S.R."/>
            <person name="Mao J."/>
            <person name="Zhang R."/>
            <person name="Strauss S.H."/>
        </authorList>
    </citation>
    <scope>NUCLEOTIDE SEQUENCE</scope>
    <source>
        <strain evidence="8">GM15</strain>
        <tissue evidence="8">Leaf</tissue>
    </source>
</reference>
<dbReference type="AlphaFoldDB" id="A0A8X7YLB4"/>
<evidence type="ECO:0000313" key="9">
    <source>
        <dbReference type="Proteomes" id="UP000886885"/>
    </source>
</evidence>
<protein>
    <submittedName>
        <fullName evidence="8">Uncharacterized protein</fullName>
    </submittedName>
</protein>